<dbReference type="Gene3D" id="6.10.20.100">
    <property type="match status" value="1"/>
</dbReference>
<sequence length="372" mass="40390">MKKLTLQEKQHTADALLRRINALHKPGETVRLMEVCGTHTVSIFREGLRQLLPSGIELVSGPGCPVCVTDQTYMDKALAYAEREDVIIATFGDMLKVPGSYSSLNEAQTKGAHIHVIYTPLEVIELSKKYSEKKIVFLAIGFETTIAIICATVKAVHAAGLKNVFFLVSHKLVPPALRALLDKQEGHIDGFILPGHVSVIIGEEPYRFLPKEYGIPSCIAGFDGLEILSAIANILEQRESGNIVVGNTYHSVVMQKGNPVAQAMIEEVYEVCDDVWRGIGVIPNSGLALKGEYAAYDVELVLPINLDKPSLDPKGCQCGRVLQGLIKPSECPLFGKSCTADHPVGACMVSVEGSCAAWYKYGYSSGGSTWED</sequence>
<dbReference type="GO" id="GO:0005506">
    <property type="term" value="F:iron ion binding"/>
    <property type="evidence" value="ECO:0007669"/>
    <property type="project" value="TreeGrafter"/>
</dbReference>
<dbReference type="GO" id="GO:0070025">
    <property type="term" value="F:carbon monoxide binding"/>
    <property type="evidence" value="ECO:0007669"/>
    <property type="project" value="TreeGrafter"/>
</dbReference>
<dbReference type="Pfam" id="PF01924">
    <property type="entry name" value="HypD"/>
    <property type="match status" value="1"/>
</dbReference>
<protein>
    <submittedName>
        <fullName evidence="5">Hydrogenase formation protein HypD</fullName>
    </submittedName>
</protein>
<dbReference type="Proteomes" id="UP000778864">
    <property type="component" value="Unassembled WGS sequence"/>
</dbReference>
<name>A0A413E977_VEIPA</name>
<keyword evidence="4" id="KW-0472">Membrane</keyword>
<keyword evidence="4" id="KW-1133">Transmembrane helix</keyword>
<reference evidence="5" key="1">
    <citation type="submission" date="2021-02" db="EMBL/GenBank/DDBJ databases">
        <title>Infant gut strain persistence is associated with maternal origin, phylogeny, and functional potential including surface adhesion and iron acquisition.</title>
        <authorList>
            <person name="Lou Y.C."/>
        </authorList>
    </citation>
    <scope>NUCLEOTIDE SEQUENCE</scope>
    <source>
        <strain evidence="5">L3_108_031G1_dasL3_108_031G1_concoct_20</strain>
    </source>
</reference>
<dbReference type="Gene3D" id="3.40.50.11750">
    <property type="entry name" value="HypD, alpha/beta domain 1"/>
    <property type="match status" value="2"/>
</dbReference>
<dbReference type="EMBL" id="JAGZMU010000001">
    <property type="protein sequence ID" value="MBS4892808.1"/>
    <property type="molecule type" value="Genomic_DNA"/>
</dbReference>
<dbReference type="GO" id="GO:0051604">
    <property type="term" value="P:protein maturation"/>
    <property type="evidence" value="ECO:0007669"/>
    <property type="project" value="TreeGrafter"/>
</dbReference>
<comment type="similarity">
    <text evidence="1">Belongs to the HypD family.</text>
</comment>
<dbReference type="InterPro" id="IPR002780">
    <property type="entry name" value="Hyd_form_HypD"/>
</dbReference>
<evidence type="ECO:0000256" key="2">
    <source>
        <dbReference type="ARBA" id="ARBA00022723"/>
    </source>
</evidence>
<evidence type="ECO:0000256" key="1">
    <source>
        <dbReference type="ARBA" id="ARBA00007888"/>
    </source>
</evidence>
<dbReference type="GO" id="GO:0051539">
    <property type="term" value="F:4 iron, 4 sulfur cluster binding"/>
    <property type="evidence" value="ECO:0007669"/>
    <property type="project" value="TreeGrafter"/>
</dbReference>
<gene>
    <name evidence="5" type="primary">hypD</name>
    <name evidence="5" type="ORF">KHZ90_03385</name>
</gene>
<keyword evidence="2" id="KW-0479">Metal-binding</keyword>
<keyword evidence="4" id="KW-0812">Transmembrane</keyword>
<dbReference type="RefSeq" id="WP_077708297.1">
    <property type="nucleotide sequence ID" value="NZ_CAJJJA010000001.1"/>
</dbReference>
<dbReference type="InterPro" id="IPR042244">
    <property type="entry name" value="HypD_2_sf"/>
</dbReference>
<dbReference type="PANTHER" id="PTHR30149:SF0">
    <property type="entry name" value="HYDROGENASE MATURATION FACTOR HYPD"/>
    <property type="match status" value="1"/>
</dbReference>
<proteinExistence type="inferred from homology"/>
<dbReference type="InterPro" id="IPR042243">
    <property type="entry name" value="HypD_1"/>
</dbReference>
<evidence type="ECO:0000256" key="4">
    <source>
        <dbReference type="SAM" id="Phobius"/>
    </source>
</evidence>
<evidence type="ECO:0000313" key="6">
    <source>
        <dbReference type="Proteomes" id="UP000778864"/>
    </source>
</evidence>
<comment type="caution">
    <text evidence="5">The sequence shown here is derived from an EMBL/GenBank/DDBJ whole genome shotgun (WGS) entry which is preliminary data.</text>
</comment>
<dbReference type="AlphaFoldDB" id="A0A413E977"/>
<evidence type="ECO:0000256" key="3">
    <source>
        <dbReference type="ARBA" id="ARBA00023004"/>
    </source>
</evidence>
<feature type="transmembrane region" description="Helical" evidence="4">
    <location>
        <begin position="135"/>
        <end position="156"/>
    </location>
</feature>
<dbReference type="PANTHER" id="PTHR30149">
    <property type="entry name" value="HYDROGENASE PROTEIN ASSEMBLY PROTEIN HYPD"/>
    <property type="match status" value="1"/>
</dbReference>
<dbReference type="PIRSF" id="PIRSF005622">
    <property type="entry name" value="Hydrgn_mat_hypD"/>
    <property type="match status" value="1"/>
</dbReference>
<keyword evidence="3" id="KW-0408">Iron</keyword>
<dbReference type="NCBIfam" id="TIGR00075">
    <property type="entry name" value="hypD"/>
    <property type="match status" value="1"/>
</dbReference>
<accession>A0A413E977</accession>
<evidence type="ECO:0000313" key="5">
    <source>
        <dbReference type="EMBL" id="MBS4892808.1"/>
    </source>
</evidence>
<organism evidence="5 6">
    <name type="scientific">Veillonella parvula</name>
    <name type="common">Staphylococcus parvulus</name>
    <dbReference type="NCBI Taxonomy" id="29466"/>
    <lineage>
        <taxon>Bacteria</taxon>
        <taxon>Bacillati</taxon>
        <taxon>Bacillota</taxon>
        <taxon>Negativicutes</taxon>
        <taxon>Veillonellales</taxon>
        <taxon>Veillonellaceae</taxon>
        <taxon>Veillonella</taxon>
    </lineage>
</organism>